<gene>
    <name evidence="2" type="ORF">F8M41_020230</name>
</gene>
<comment type="caution">
    <text evidence="2">The sequence shown here is derived from an EMBL/GenBank/DDBJ whole genome shotgun (WGS) entry which is preliminary data.</text>
</comment>
<sequence length="285" mass="33664">MQKDNKPRSNSPTIEERESNCIPISQQEIDLSNKNYEIVNLVNKLIQEFKDVRTTKRLDRLWNSSINTRSKTIPHSQNCFILFYNDISAEYNNYNNKKRTSKNVPKSSKIAKERWAAVKKNQHEYKFWLRLAEIANLKYKLINPNYKYMPIRNKSKKKSTRSNNNNNHKQQHSLLITDNIKSRSNHNIEPLQKHEINKSQALLDNNSCENNSTTLSIKPSLYSNYFIPLSFIPFYLLSDYRQNIATSNMMNNPYNPYINYLHYNPQDYSVINESSPFGTNFSEKF</sequence>
<evidence type="ECO:0000256" key="1">
    <source>
        <dbReference type="SAM" id="MobiDB-lite"/>
    </source>
</evidence>
<dbReference type="Gene3D" id="1.10.30.10">
    <property type="entry name" value="High mobility group box domain"/>
    <property type="match status" value="1"/>
</dbReference>
<dbReference type="OrthoDB" id="6247875at2759"/>
<proteinExistence type="predicted"/>
<evidence type="ECO:0000313" key="3">
    <source>
        <dbReference type="Proteomes" id="UP000439903"/>
    </source>
</evidence>
<protein>
    <submittedName>
        <fullName evidence="2">Specific transcriptional repressor</fullName>
    </submittedName>
</protein>
<accession>A0A8H4AIN1</accession>
<feature type="region of interest" description="Disordered" evidence="1">
    <location>
        <begin position="155"/>
        <end position="177"/>
    </location>
</feature>
<reference evidence="2 3" key="1">
    <citation type="journal article" date="2019" name="Environ. Microbiol.">
        <title>At the nexus of three kingdoms: the genome of the mycorrhizal fungus Gigaspora margarita provides insights into plant, endobacterial and fungal interactions.</title>
        <authorList>
            <person name="Venice F."/>
            <person name="Ghignone S."/>
            <person name="Salvioli di Fossalunga A."/>
            <person name="Amselem J."/>
            <person name="Novero M."/>
            <person name="Xianan X."/>
            <person name="Sedzielewska Toro K."/>
            <person name="Morin E."/>
            <person name="Lipzen A."/>
            <person name="Grigoriev I.V."/>
            <person name="Henrissat B."/>
            <person name="Martin F.M."/>
            <person name="Bonfante P."/>
        </authorList>
    </citation>
    <scope>NUCLEOTIDE SEQUENCE [LARGE SCALE GENOMIC DNA]</scope>
    <source>
        <strain evidence="2 3">BEG34</strain>
    </source>
</reference>
<organism evidence="2 3">
    <name type="scientific">Gigaspora margarita</name>
    <dbReference type="NCBI Taxonomy" id="4874"/>
    <lineage>
        <taxon>Eukaryota</taxon>
        <taxon>Fungi</taxon>
        <taxon>Fungi incertae sedis</taxon>
        <taxon>Mucoromycota</taxon>
        <taxon>Glomeromycotina</taxon>
        <taxon>Glomeromycetes</taxon>
        <taxon>Diversisporales</taxon>
        <taxon>Gigasporaceae</taxon>
        <taxon>Gigaspora</taxon>
    </lineage>
</organism>
<keyword evidence="3" id="KW-1185">Reference proteome</keyword>
<dbReference type="EMBL" id="WTPW01000550">
    <property type="protein sequence ID" value="KAF0500614.1"/>
    <property type="molecule type" value="Genomic_DNA"/>
</dbReference>
<dbReference type="InterPro" id="IPR036910">
    <property type="entry name" value="HMG_box_dom_sf"/>
</dbReference>
<dbReference type="AlphaFoldDB" id="A0A8H4AIN1"/>
<dbReference type="Proteomes" id="UP000439903">
    <property type="component" value="Unassembled WGS sequence"/>
</dbReference>
<name>A0A8H4AIN1_GIGMA</name>
<dbReference type="SUPFAM" id="SSF47095">
    <property type="entry name" value="HMG-box"/>
    <property type="match status" value="1"/>
</dbReference>
<evidence type="ECO:0000313" key="2">
    <source>
        <dbReference type="EMBL" id="KAF0500614.1"/>
    </source>
</evidence>